<evidence type="ECO:0000313" key="1">
    <source>
        <dbReference type="EMBL" id="KAF6169822.1"/>
    </source>
</evidence>
<proteinExistence type="predicted"/>
<dbReference type="AlphaFoldDB" id="A0A7J7NS70"/>
<dbReference type="EMBL" id="JACGCM010000622">
    <property type="protein sequence ID" value="KAF6169822.1"/>
    <property type="molecule type" value="Genomic_DNA"/>
</dbReference>
<evidence type="ECO:0000313" key="2">
    <source>
        <dbReference type="Proteomes" id="UP000541444"/>
    </source>
</evidence>
<accession>A0A7J7NS70</accession>
<organism evidence="1 2">
    <name type="scientific">Kingdonia uniflora</name>
    <dbReference type="NCBI Taxonomy" id="39325"/>
    <lineage>
        <taxon>Eukaryota</taxon>
        <taxon>Viridiplantae</taxon>
        <taxon>Streptophyta</taxon>
        <taxon>Embryophyta</taxon>
        <taxon>Tracheophyta</taxon>
        <taxon>Spermatophyta</taxon>
        <taxon>Magnoliopsida</taxon>
        <taxon>Ranunculales</taxon>
        <taxon>Circaeasteraceae</taxon>
        <taxon>Kingdonia</taxon>
    </lineage>
</organism>
<reference evidence="1 2" key="1">
    <citation type="journal article" date="2020" name="IScience">
        <title>Genome Sequencing of the Endangered Kingdonia uniflora (Circaeasteraceae, Ranunculales) Reveals Potential Mechanisms of Evolutionary Specialization.</title>
        <authorList>
            <person name="Sun Y."/>
            <person name="Deng T."/>
            <person name="Zhang A."/>
            <person name="Moore M.J."/>
            <person name="Landis J.B."/>
            <person name="Lin N."/>
            <person name="Zhang H."/>
            <person name="Zhang X."/>
            <person name="Huang J."/>
            <person name="Zhang X."/>
            <person name="Sun H."/>
            <person name="Wang H."/>
        </authorList>
    </citation>
    <scope>NUCLEOTIDE SEQUENCE [LARGE SCALE GENOMIC DNA]</scope>
    <source>
        <strain evidence="1">TB1705</strain>
        <tissue evidence="1">Leaf</tissue>
    </source>
</reference>
<comment type="caution">
    <text evidence="1">The sequence shown here is derived from an EMBL/GenBank/DDBJ whole genome shotgun (WGS) entry which is preliminary data.</text>
</comment>
<sequence length="58" mass="6861">MTQVREQNANKVVDTTNINENQIQQPILRNANWFNIEALAEEQERIRKGKMHKTEVCH</sequence>
<name>A0A7J7NS70_9MAGN</name>
<dbReference type="Proteomes" id="UP000541444">
    <property type="component" value="Unassembled WGS sequence"/>
</dbReference>
<gene>
    <name evidence="1" type="ORF">GIB67_034214</name>
</gene>
<feature type="non-terminal residue" evidence="1">
    <location>
        <position position="1"/>
    </location>
</feature>
<protein>
    <submittedName>
        <fullName evidence="1">Uncharacterized protein</fullName>
    </submittedName>
</protein>
<keyword evidence="2" id="KW-1185">Reference proteome</keyword>